<keyword evidence="3" id="KW-1185">Reference proteome</keyword>
<dbReference type="EMBL" id="VXBF01011252">
    <property type="protein sequence ID" value="NXM88160.1"/>
    <property type="molecule type" value="Genomic_DNA"/>
</dbReference>
<name>A0A7L1EHM5_OENON</name>
<dbReference type="GO" id="GO:0007141">
    <property type="term" value="P:male meiosis I"/>
    <property type="evidence" value="ECO:0007669"/>
    <property type="project" value="TreeGrafter"/>
</dbReference>
<dbReference type="PANTHER" id="PTHR33861:SF4">
    <property type="entry name" value="MEIOSIS-SPECIFIC COILED-COIL DOMAIN-CONTAINING PROTEIN MEIOC"/>
    <property type="match status" value="1"/>
</dbReference>
<dbReference type="GO" id="GO:0005634">
    <property type="term" value="C:nucleus"/>
    <property type="evidence" value="ECO:0007669"/>
    <property type="project" value="TreeGrafter"/>
</dbReference>
<protein>
    <submittedName>
        <fullName evidence="2">MEIOC protein</fullName>
    </submittedName>
</protein>
<dbReference type="PANTHER" id="PTHR33861">
    <property type="entry name" value="PROTEIN CBG18333"/>
    <property type="match status" value="1"/>
</dbReference>
<comment type="caution">
    <text evidence="2">The sequence shown here is derived from an EMBL/GenBank/DDBJ whole genome shotgun (WGS) entry which is preliminary data.</text>
</comment>
<evidence type="ECO:0000313" key="3">
    <source>
        <dbReference type="Proteomes" id="UP000565754"/>
    </source>
</evidence>
<dbReference type="GO" id="GO:0005737">
    <property type="term" value="C:cytoplasm"/>
    <property type="evidence" value="ECO:0007669"/>
    <property type="project" value="TreeGrafter"/>
</dbReference>
<dbReference type="AlphaFoldDB" id="A0A7L1EHM5"/>
<dbReference type="InterPro" id="IPR027963">
    <property type="entry name" value="MEIOC"/>
</dbReference>
<dbReference type="GO" id="GO:0007144">
    <property type="term" value="P:female meiosis I"/>
    <property type="evidence" value="ECO:0007669"/>
    <property type="project" value="TreeGrafter"/>
</dbReference>
<feature type="region of interest" description="Disordered" evidence="1">
    <location>
        <begin position="216"/>
        <end position="238"/>
    </location>
</feature>
<accession>A0A7L1EHM5</accession>
<proteinExistence type="predicted"/>
<dbReference type="Pfam" id="PF15189">
    <property type="entry name" value="MEIOC"/>
    <property type="match status" value="2"/>
</dbReference>
<gene>
    <name evidence="2" type="primary">Meioc_1</name>
    <name evidence="2" type="ORF">OENOEN_R13052</name>
</gene>
<reference evidence="2 3" key="1">
    <citation type="submission" date="2019-09" db="EMBL/GenBank/DDBJ databases">
        <title>Bird 10,000 Genomes (B10K) Project - Family phase.</title>
        <authorList>
            <person name="Zhang G."/>
        </authorList>
    </citation>
    <scope>NUCLEOTIDE SEQUENCE [LARGE SCALE GENOMIC DNA]</scope>
    <source>
        <strain evidence="2">B10K-DU-001-74</strain>
        <tissue evidence="2">Muscle</tissue>
    </source>
</reference>
<dbReference type="GO" id="GO:0048255">
    <property type="term" value="P:mRNA stabilization"/>
    <property type="evidence" value="ECO:0007669"/>
    <property type="project" value="TreeGrafter"/>
</dbReference>
<feature type="non-terminal residue" evidence="2">
    <location>
        <position position="238"/>
    </location>
</feature>
<dbReference type="Proteomes" id="UP000565754">
    <property type="component" value="Unassembled WGS sequence"/>
</dbReference>
<sequence length="238" mass="26807">FMSDFRQNPSFPPLNHQLLSSAKSFHFPPLPFPFSDLADLLHCDDFTPLAPLISDLLPGEIPAPCFAFPAPFHRCRAPRSHSGPSTELHIHLEQCYEQGRALERERRKAEAELARHFPGQLVPSPSPVPQLPVTPSRVDRLIAEQRRQRARVGLLPLPLPSFSIQLFVQHCSWCFLQVLALVAGMERLRGAPVHRNIARTLELHLEAIQVTQARREEEIGNAVNPQSHGVPRYSNEKG</sequence>
<feature type="non-terminal residue" evidence="2">
    <location>
        <position position="1"/>
    </location>
</feature>
<evidence type="ECO:0000256" key="1">
    <source>
        <dbReference type="SAM" id="MobiDB-lite"/>
    </source>
</evidence>
<evidence type="ECO:0000313" key="2">
    <source>
        <dbReference type="EMBL" id="NXM88160.1"/>
    </source>
</evidence>
<organism evidence="2 3">
    <name type="scientific">Oenanthe oenanthe</name>
    <name type="common">Northern wheatear</name>
    <dbReference type="NCBI Taxonomy" id="279966"/>
    <lineage>
        <taxon>Eukaryota</taxon>
        <taxon>Metazoa</taxon>
        <taxon>Chordata</taxon>
        <taxon>Craniata</taxon>
        <taxon>Vertebrata</taxon>
        <taxon>Euteleostomi</taxon>
        <taxon>Archelosauria</taxon>
        <taxon>Archosauria</taxon>
        <taxon>Dinosauria</taxon>
        <taxon>Saurischia</taxon>
        <taxon>Theropoda</taxon>
        <taxon>Coelurosauria</taxon>
        <taxon>Aves</taxon>
        <taxon>Neognathae</taxon>
        <taxon>Neoaves</taxon>
        <taxon>Telluraves</taxon>
        <taxon>Australaves</taxon>
        <taxon>Passeriformes</taxon>
        <taxon>Muscicapidae</taxon>
        <taxon>Oenanthe</taxon>
    </lineage>
</organism>